<evidence type="ECO:0000313" key="2">
    <source>
        <dbReference type="EMBL" id="MFB9818039.1"/>
    </source>
</evidence>
<dbReference type="InterPro" id="IPR000073">
    <property type="entry name" value="AB_hydrolase_1"/>
</dbReference>
<dbReference type="Pfam" id="PF00561">
    <property type="entry name" value="Abhydrolase_1"/>
    <property type="match status" value="1"/>
</dbReference>
<dbReference type="InterPro" id="IPR029058">
    <property type="entry name" value="AB_hydrolase_fold"/>
</dbReference>
<dbReference type="PANTHER" id="PTHR43798">
    <property type="entry name" value="MONOACYLGLYCEROL LIPASE"/>
    <property type="match status" value="1"/>
</dbReference>
<evidence type="ECO:0000313" key="3">
    <source>
        <dbReference type="Proteomes" id="UP001589702"/>
    </source>
</evidence>
<dbReference type="InterPro" id="IPR050266">
    <property type="entry name" value="AB_hydrolase_sf"/>
</dbReference>
<comment type="caution">
    <text evidence="2">The sequence shown here is derived from an EMBL/GenBank/DDBJ whole genome shotgun (WGS) entry which is preliminary data.</text>
</comment>
<dbReference type="SUPFAM" id="SSF53474">
    <property type="entry name" value="alpha/beta-Hydrolases"/>
    <property type="match status" value="1"/>
</dbReference>
<accession>A0ABV5XTG8</accession>
<reference evidence="2 3" key="1">
    <citation type="submission" date="2024-09" db="EMBL/GenBank/DDBJ databases">
        <authorList>
            <person name="Sun Q."/>
            <person name="Mori K."/>
        </authorList>
    </citation>
    <scope>NUCLEOTIDE SEQUENCE [LARGE SCALE GENOMIC DNA]</scope>
    <source>
        <strain evidence="2 3">JCM 1334</strain>
    </source>
</reference>
<evidence type="ECO:0000259" key="1">
    <source>
        <dbReference type="Pfam" id="PF00561"/>
    </source>
</evidence>
<dbReference type="GO" id="GO:0016787">
    <property type="term" value="F:hydrolase activity"/>
    <property type="evidence" value="ECO:0007669"/>
    <property type="project" value="UniProtKB-KW"/>
</dbReference>
<dbReference type="EMBL" id="JBHMBC010000002">
    <property type="protein sequence ID" value="MFB9818039.1"/>
    <property type="molecule type" value="Genomic_DNA"/>
</dbReference>
<dbReference type="Gene3D" id="3.40.50.1820">
    <property type="entry name" value="alpha/beta hydrolase"/>
    <property type="match status" value="1"/>
</dbReference>
<keyword evidence="3" id="KW-1185">Reference proteome</keyword>
<dbReference type="Proteomes" id="UP001589702">
    <property type="component" value="Unassembled WGS sequence"/>
</dbReference>
<dbReference type="RefSeq" id="WP_234754532.1">
    <property type="nucleotide sequence ID" value="NZ_BAAAWN010000001.1"/>
</dbReference>
<proteinExistence type="predicted"/>
<dbReference type="PANTHER" id="PTHR43798:SF5">
    <property type="entry name" value="MONOACYLGLYCEROL LIPASE ABHD6"/>
    <property type="match status" value="1"/>
</dbReference>
<protein>
    <submittedName>
        <fullName evidence="2">Alpha/beta fold hydrolase</fullName>
    </submittedName>
</protein>
<gene>
    <name evidence="2" type="ORF">ACFFP1_00830</name>
</gene>
<dbReference type="PRINTS" id="PR00111">
    <property type="entry name" value="ABHYDROLASE"/>
</dbReference>
<keyword evidence="2" id="KW-0378">Hydrolase</keyword>
<name>A0ABV5XTG8_ARTRM</name>
<feature type="domain" description="AB hydrolase-1" evidence="1">
    <location>
        <begin position="43"/>
        <end position="287"/>
    </location>
</feature>
<organism evidence="2 3">
    <name type="scientific">Arthrobacter ramosus</name>
    <dbReference type="NCBI Taxonomy" id="1672"/>
    <lineage>
        <taxon>Bacteria</taxon>
        <taxon>Bacillati</taxon>
        <taxon>Actinomycetota</taxon>
        <taxon>Actinomycetes</taxon>
        <taxon>Micrococcales</taxon>
        <taxon>Micrococcaceae</taxon>
        <taxon>Arthrobacter</taxon>
    </lineage>
</organism>
<sequence length="300" mass="31924">MNVQQKSAPALRRQVLPTELGPCIVRIQEGSRGPSGASGTPEVYIHGAAGSWTTFQALLSGAPAQDRVLIDLPGWGESTKGARLEEFSIEAMGLAVAGVLNALGYRRWNLVGHSMGGFLALHMAAAWPEQTASIAAISATTFGVSEASRTPLRGLRGFAAFTGMLLAMRSMAVLGPAGTALVRTIAATPLMRTLMSPFFADPAAVPPAVFRELGDDARPASFSAAAKATAHYDFGRWRGILCPVLAIRGDSDVFTPESDLARLAVMVPHTRLATIPRCGHFAHIEQPDQVLRLLDELWSR</sequence>